<dbReference type="GO" id="GO:0006814">
    <property type="term" value="P:sodium ion transport"/>
    <property type="evidence" value="ECO:0007669"/>
    <property type="project" value="UniProtKB-KW"/>
</dbReference>
<name>R7T496_CAPTE</name>
<feature type="transmembrane region" description="Helical" evidence="12">
    <location>
        <begin position="78"/>
        <end position="101"/>
    </location>
</feature>
<feature type="transmembrane region" description="Helical" evidence="12">
    <location>
        <begin position="7"/>
        <end position="27"/>
    </location>
</feature>
<dbReference type="InterPro" id="IPR051163">
    <property type="entry name" value="Sodium:Solute_Symporter_SSF"/>
</dbReference>
<keyword evidence="9 12" id="KW-0472">Membrane</keyword>
<comment type="subcellular location">
    <subcellularLocation>
        <location evidence="1">Cell membrane</location>
        <topology evidence="1">Multi-pass membrane protein</topology>
    </subcellularLocation>
</comment>
<keyword evidence="3" id="KW-0813">Transport</keyword>
<dbReference type="OMA" id="YGHISER"/>
<dbReference type="STRING" id="283909.R7T496"/>
<keyword evidence="8" id="KW-0406">Ion transport</keyword>
<keyword evidence="10" id="KW-0739">Sodium transport</keyword>
<evidence type="ECO:0000256" key="1">
    <source>
        <dbReference type="ARBA" id="ARBA00004651"/>
    </source>
</evidence>
<protein>
    <submittedName>
        <fullName evidence="13 14">Uncharacterized protein</fullName>
    </submittedName>
</protein>
<keyword evidence="15" id="KW-1185">Reference proteome</keyword>
<dbReference type="EMBL" id="KB312221">
    <property type="protein sequence ID" value="ELT87668.1"/>
    <property type="molecule type" value="Genomic_DNA"/>
</dbReference>
<dbReference type="PANTHER" id="PTHR42985:SF40">
    <property type="entry name" value="LD47995P-RELATED"/>
    <property type="match status" value="1"/>
</dbReference>
<proteinExistence type="inferred from homology"/>
<evidence type="ECO:0000313" key="13">
    <source>
        <dbReference type="EMBL" id="ELT87668.1"/>
    </source>
</evidence>
<reference evidence="14" key="3">
    <citation type="submission" date="2015-06" db="UniProtKB">
        <authorList>
            <consortium name="EnsemblMetazoa"/>
        </authorList>
    </citation>
    <scope>IDENTIFICATION</scope>
</reference>
<keyword evidence="5 12" id="KW-0812">Transmembrane</keyword>
<dbReference type="InterPro" id="IPR001734">
    <property type="entry name" value="Na/solute_symporter"/>
</dbReference>
<dbReference type="AlphaFoldDB" id="R7T496"/>
<sequence>MQEPMHWADYCVLAAFLTSNFFIGLYYNFKEKLCPDDFFQGKSSMSWTSMVFSLVMASVSATFVVGGPAQVMYNGSAFVLMGVGLALGEILAGFVLVPILYPLKLKNVSEYVELRFGSVVAKNCITLSLLLQPFSMCDYQKLVFSSINLYTAATVLSTVTGYQEWHIICLIGGSVAIYSALGGLKGTVYTGLLQAGILLAMINTVLIVGSNEIGGIQKVFNVARLNNRSDLFEVLWVSGILYGLVTILCYLPGFVLYAWYDTTGCDPLRSGAISNQNQVRKHQVLPTGVSVALMALLFDFIGGNIVEANATVMLFIRKLYIRFHFLKGGVTGFVASVAILLWIIIGSVLHTDTTVRRLPTAVRNCTTVLNAHFTPDSSDHETWMDFIYRISYFHLAWIGAAITVIMGLPVSLLTRKRIIVIIIVAKFISSKNLL</sequence>
<feature type="transmembrane region" description="Helical" evidence="12">
    <location>
        <begin position="192"/>
        <end position="213"/>
    </location>
</feature>
<dbReference type="EMBL" id="AMQN01015792">
    <property type="status" value="NOT_ANNOTATED_CDS"/>
    <property type="molecule type" value="Genomic_DNA"/>
</dbReference>
<keyword evidence="4" id="KW-1003">Cell membrane</keyword>
<dbReference type="PANTHER" id="PTHR42985">
    <property type="entry name" value="SODIUM-COUPLED MONOCARBOXYLATE TRANSPORTER"/>
    <property type="match status" value="1"/>
</dbReference>
<evidence type="ECO:0000256" key="2">
    <source>
        <dbReference type="ARBA" id="ARBA00006434"/>
    </source>
</evidence>
<dbReference type="PROSITE" id="PS50283">
    <property type="entry name" value="NA_SOLUT_SYMP_3"/>
    <property type="match status" value="1"/>
</dbReference>
<dbReference type="Gene3D" id="1.20.1730.10">
    <property type="entry name" value="Sodium/glucose cotransporter"/>
    <property type="match status" value="1"/>
</dbReference>
<dbReference type="Pfam" id="PF00474">
    <property type="entry name" value="SSF"/>
    <property type="match status" value="1"/>
</dbReference>
<keyword evidence="7" id="KW-0915">Sodium</keyword>
<dbReference type="GO" id="GO:0015293">
    <property type="term" value="F:symporter activity"/>
    <property type="evidence" value="ECO:0007669"/>
    <property type="project" value="TreeGrafter"/>
</dbReference>
<dbReference type="GO" id="GO:0005886">
    <property type="term" value="C:plasma membrane"/>
    <property type="evidence" value="ECO:0007669"/>
    <property type="project" value="UniProtKB-SubCell"/>
</dbReference>
<dbReference type="EnsemblMetazoa" id="CapteT200942">
    <property type="protein sequence ID" value="CapteP200942"/>
    <property type="gene ID" value="CapteG200942"/>
</dbReference>
<evidence type="ECO:0000256" key="12">
    <source>
        <dbReference type="SAM" id="Phobius"/>
    </source>
</evidence>
<evidence type="ECO:0000256" key="7">
    <source>
        <dbReference type="ARBA" id="ARBA00023053"/>
    </source>
</evidence>
<keyword evidence="6 12" id="KW-1133">Transmembrane helix</keyword>
<dbReference type="OrthoDB" id="6132759at2759"/>
<evidence type="ECO:0000256" key="3">
    <source>
        <dbReference type="ARBA" id="ARBA00022448"/>
    </source>
</evidence>
<evidence type="ECO:0000256" key="4">
    <source>
        <dbReference type="ARBA" id="ARBA00022475"/>
    </source>
</evidence>
<dbReference type="InterPro" id="IPR038377">
    <property type="entry name" value="Na/Glc_symporter_sf"/>
</dbReference>
<evidence type="ECO:0000313" key="14">
    <source>
        <dbReference type="EnsemblMetazoa" id="CapteP200942"/>
    </source>
</evidence>
<feature type="transmembrane region" description="Helical" evidence="12">
    <location>
        <begin position="167"/>
        <end position="186"/>
    </location>
</feature>
<dbReference type="HOGENOM" id="CLU_631997_0_0_1"/>
<feature type="transmembrane region" description="Helical" evidence="12">
    <location>
        <begin position="47"/>
        <end position="66"/>
    </location>
</feature>
<gene>
    <name evidence="13" type="ORF">CAPTEDRAFT_200942</name>
</gene>
<evidence type="ECO:0000256" key="6">
    <source>
        <dbReference type="ARBA" id="ARBA00022989"/>
    </source>
</evidence>
<reference evidence="15" key="1">
    <citation type="submission" date="2012-12" db="EMBL/GenBank/DDBJ databases">
        <authorList>
            <person name="Hellsten U."/>
            <person name="Grimwood J."/>
            <person name="Chapman J.A."/>
            <person name="Shapiro H."/>
            <person name="Aerts A."/>
            <person name="Otillar R.P."/>
            <person name="Terry A.Y."/>
            <person name="Boore J.L."/>
            <person name="Simakov O."/>
            <person name="Marletaz F."/>
            <person name="Cho S.-J."/>
            <person name="Edsinger-Gonzales E."/>
            <person name="Havlak P."/>
            <person name="Kuo D.-H."/>
            <person name="Larsson T."/>
            <person name="Lv J."/>
            <person name="Arendt D."/>
            <person name="Savage R."/>
            <person name="Osoegawa K."/>
            <person name="de Jong P."/>
            <person name="Lindberg D.R."/>
            <person name="Seaver E.C."/>
            <person name="Weisblat D.A."/>
            <person name="Putnam N.H."/>
            <person name="Grigoriev I.V."/>
            <person name="Rokhsar D.S."/>
        </authorList>
    </citation>
    <scope>NUCLEOTIDE SEQUENCE</scope>
    <source>
        <strain evidence="15">I ESC-2004</strain>
    </source>
</reference>
<comment type="similarity">
    <text evidence="2 11">Belongs to the sodium:solute symporter (SSF) (TC 2.A.21) family.</text>
</comment>
<organism evidence="13">
    <name type="scientific">Capitella teleta</name>
    <name type="common">Polychaete worm</name>
    <dbReference type="NCBI Taxonomy" id="283909"/>
    <lineage>
        <taxon>Eukaryota</taxon>
        <taxon>Metazoa</taxon>
        <taxon>Spiralia</taxon>
        <taxon>Lophotrochozoa</taxon>
        <taxon>Annelida</taxon>
        <taxon>Polychaeta</taxon>
        <taxon>Sedentaria</taxon>
        <taxon>Scolecida</taxon>
        <taxon>Capitellidae</taxon>
        <taxon>Capitella</taxon>
    </lineage>
</organism>
<feature type="transmembrane region" description="Helical" evidence="12">
    <location>
        <begin position="392"/>
        <end position="413"/>
    </location>
</feature>
<reference evidence="13 15" key="2">
    <citation type="journal article" date="2013" name="Nature">
        <title>Insights into bilaterian evolution from three spiralian genomes.</title>
        <authorList>
            <person name="Simakov O."/>
            <person name="Marletaz F."/>
            <person name="Cho S.J."/>
            <person name="Edsinger-Gonzales E."/>
            <person name="Havlak P."/>
            <person name="Hellsten U."/>
            <person name="Kuo D.H."/>
            <person name="Larsson T."/>
            <person name="Lv J."/>
            <person name="Arendt D."/>
            <person name="Savage R."/>
            <person name="Osoegawa K."/>
            <person name="de Jong P."/>
            <person name="Grimwood J."/>
            <person name="Chapman J.A."/>
            <person name="Shapiro H."/>
            <person name="Aerts A."/>
            <person name="Otillar R.P."/>
            <person name="Terry A.Y."/>
            <person name="Boore J.L."/>
            <person name="Grigoriev I.V."/>
            <person name="Lindberg D.R."/>
            <person name="Seaver E.C."/>
            <person name="Weisblat D.A."/>
            <person name="Putnam N.H."/>
            <person name="Rokhsar D.S."/>
        </authorList>
    </citation>
    <scope>NUCLEOTIDE SEQUENCE</scope>
    <source>
        <strain evidence="13 15">I ESC-2004</strain>
    </source>
</reference>
<accession>R7T496</accession>
<feature type="transmembrane region" description="Helical" evidence="12">
    <location>
        <begin position="142"/>
        <end position="160"/>
    </location>
</feature>
<feature type="transmembrane region" description="Helical" evidence="12">
    <location>
        <begin position="234"/>
        <end position="260"/>
    </location>
</feature>
<feature type="transmembrane region" description="Helical" evidence="12">
    <location>
        <begin position="291"/>
        <end position="316"/>
    </location>
</feature>
<evidence type="ECO:0000256" key="9">
    <source>
        <dbReference type="ARBA" id="ARBA00023136"/>
    </source>
</evidence>
<evidence type="ECO:0000313" key="15">
    <source>
        <dbReference type="Proteomes" id="UP000014760"/>
    </source>
</evidence>
<evidence type="ECO:0000256" key="5">
    <source>
        <dbReference type="ARBA" id="ARBA00022692"/>
    </source>
</evidence>
<feature type="transmembrane region" description="Helical" evidence="12">
    <location>
        <begin position="328"/>
        <end position="349"/>
    </location>
</feature>
<evidence type="ECO:0000256" key="11">
    <source>
        <dbReference type="RuleBase" id="RU362091"/>
    </source>
</evidence>
<evidence type="ECO:0000256" key="10">
    <source>
        <dbReference type="ARBA" id="ARBA00023201"/>
    </source>
</evidence>
<evidence type="ECO:0000256" key="8">
    <source>
        <dbReference type="ARBA" id="ARBA00023065"/>
    </source>
</evidence>
<dbReference type="Proteomes" id="UP000014760">
    <property type="component" value="Unassembled WGS sequence"/>
</dbReference>